<accession>A0A316BNP1</accession>
<name>A0A316BNP1_PSESE</name>
<evidence type="ECO:0000256" key="1">
    <source>
        <dbReference type="SAM" id="SignalP"/>
    </source>
</evidence>
<evidence type="ECO:0000313" key="3">
    <source>
        <dbReference type="Proteomes" id="UP000245396"/>
    </source>
</evidence>
<keyword evidence="3" id="KW-1185">Reference proteome</keyword>
<protein>
    <submittedName>
        <fullName evidence="2">Conjugative transfer protein TrbH</fullName>
    </submittedName>
</protein>
<keyword evidence="1" id="KW-0732">Signal</keyword>
<dbReference type="NCBIfam" id="NF010409">
    <property type="entry name" value="PRK13835.1"/>
    <property type="match status" value="1"/>
</dbReference>
<feature type="signal peptide" evidence="1">
    <location>
        <begin position="1"/>
        <end position="22"/>
    </location>
</feature>
<dbReference type="RefSeq" id="WP_109614755.1">
    <property type="nucleotide sequence ID" value="NZ_QGGG01000024.1"/>
</dbReference>
<proteinExistence type="predicted"/>
<evidence type="ECO:0000313" key="2">
    <source>
        <dbReference type="EMBL" id="PWJ74144.1"/>
    </source>
</evidence>
<sequence length="152" mass="15306">MSDFSMKISRALAIGIISTSLAACTTTGGYFSPVASMDAAQLDSIAADAVAGDMVAKLAENVGPGTGTIALKSDDSAFAASLDKQLRGWGYAVDPAATGAGAIPLAYTVDTADGQVLVRLSTPTVELARTYSTSTGIAVPASPVSVMRRAES</sequence>
<dbReference type="Proteomes" id="UP000245396">
    <property type="component" value="Unassembled WGS sequence"/>
</dbReference>
<gene>
    <name evidence="2" type="ORF">C7441_12419</name>
</gene>
<reference evidence="2 3" key="1">
    <citation type="submission" date="2018-05" db="EMBL/GenBank/DDBJ databases">
        <title>Genomic Encyclopedia of Type Strains, Phase IV (KMG-IV): sequencing the most valuable type-strain genomes for metagenomic binning, comparative biology and taxonomic classification.</title>
        <authorList>
            <person name="Goeker M."/>
        </authorList>
    </citation>
    <scope>NUCLEOTIDE SEQUENCE [LARGE SCALE GENOMIC DNA]</scope>
    <source>
        <strain evidence="2 3">DSM 6986</strain>
    </source>
</reference>
<dbReference type="EMBL" id="QGGG01000024">
    <property type="protein sequence ID" value="PWJ74144.1"/>
    <property type="molecule type" value="Genomic_DNA"/>
</dbReference>
<feature type="chain" id="PRO_5016283098" evidence="1">
    <location>
        <begin position="23"/>
        <end position="152"/>
    </location>
</feature>
<dbReference type="OrthoDB" id="8254779at2"/>
<dbReference type="PROSITE" id="PS51257">
    <property type="entry name" value="PROKAR_LIPOPROTEIN"/>
    <property type="match status" value="1"/>
</dbReference>
<dbReference type="AlphaFoldDB" id="A0A316BNP1"/>
<organism evidence="2 3">
    <name type="scientific">Pseudaminobacter salicylatoxidans</name>
    <dbReference type="NCBI Taxonomy" id="93369"/>
    <lineage>
        <taxon>Bacteria</taxon>
        <taxon>Pseudomonadati</taxon>
        <taxon>Pseudomonadota</taxon>
        <taxon>Alphaproteobacteria</taxon>
        <taxon>Hyphomicrobiales</taxon>
        <taxon>Phyllobacteriaceae</taxon>
        <taxon>Pseudaminobacter</taxon>
    </lineage>
</organism>
<comment type="caution">
    <text evidence="2">The sequence shown here is derived from an EMBL/GenBank/DDBJ whole genome shotgun (WGS) entry which is preliminary data.</text>
</comment>